<evidence type="ECO:0000256" key="1">
    <source>
        <dbReference type="ARBA" id="ARBA00001933"/>
    </source>
</evidence>
<dbReference type="InterPro" id="IPR015424">
    <property type="entry name" value="PyrdxlP-dep_Trfase"/>
</dbReference>
<dbReference type="Proteomes" id="UP000481153">
    <property type="component" value="Unassembled WGS sequence"/>
</dbReference>
<comment type="cofactor">
    <cofactor evidence="1">
        <name>pyridoxal 5'-phosphate</name>
        <dbReference type="ChEBI" id="CHEBI:597326"/>
    </cofactor>
</comment>
<dbReference type="PANTHER" id="PTHR13693:SF77">
    <property type="entry name" value="8-AMINO-7-OXONONANOATE SYNTHASE"/>
    <property type="match status" value="1"/>
</dbReference>
<evidence type="ECO:0000256" key="2">
    <source>
        <dbReference type="ARBA" id="ARBA00010008"/>
    </source>
</evidence>
<sequence length="382" mass="41764">MTLEADLATAVARREQEGTARSLRILPEGNVDFCSNDYIGLSRSPDLSRRIHSIKVGSHGGTGSRLISGHSKVHAEVEDELATFYGAESALVFNSGYVANMSVMSSVPQSGDVVLYDALVHNSCREGLRLCRATCQSFDHNDLQHLEQLLRSHKPKARNILVVVETVYSMDGDVIPIVELVELCESFGAYLIVDEAHSTAVMGPNGSGLVRQHGLERRVFCSVYTFGKGMGIHGAVVCGSLPLKKYLTNYARPFIYTTSLPEYDMRVIQCAHRACAAADGARETLKALIAHFRARVLHHPTIPRAHLLPSETAVQGIIIRGNEAALQAAAFLSTKGFNVVAIRAPTVPANEERLRIILHAFNTNQEIDHLVDAIGELFRSKL</sequence>
<reference evidence="6 7" key="1">
    <citation type="submission" date="2019-07" db="EMBL/GenBank/DDBJ databases">
        <title>Genomics analysis of Aphanomyces spp. identifies a new class of oomycete effector associated with host adaptation.</title>
        <authorList>
            <person name="Gaulin E."/>
        </authorList>
    </citation>
    <scope>NUCLEOTIDE SEQUENCE [LARGE SCALE GENOMIC DNA]</scope>
    <source>
        <strain evidence="6 7">ATCC 201684</strain>
    </source>
</reference>
<evidence type="ECO:0000256" key="3">
    <source>
        <dbReference type="ARBA" id="ARBA00022679"/>
    </source>
</evidence>
<feature type="domain" description="Aminotransferase class I/classII large" evidence="5">
    <location>
        <begin position="31"/>
        <end position="374"/>
    </location>
</feature>
<dbReference type="Pfam" id="PF00155">
    <property type="entry name" value="Aminotran_1_2"/>
    <property type="match status" value="1"/>
</dbReference>
<evidence type="ECO:0000259" key="5">
    <source>
        <dbReference type="Pfam" id="PF00155"/>
    </source>
</evidence>
<keyword evidence="3" id="KW-0808">Transferase</keyword>
<dbReference type="OrthoDB" id="2382073at2759"/>
<dbReference type="Gene3D" id="3.40.640.10">
    <property type="entry name" value="Type I PLP-dependent aspartate aminotransferase-like (Major domain)"/>
    <property type="match status" value="1"/>
</dbReference>
<dbReference type="GO" id="GO:0016740">
    <property type="term" value="F:transferase activity"/>
    <property type="evidence" value="ECO:0007669"/>
    <property type="project" value="UniProtKB-KW"/>
</dbReference>
<evidence type="ECO:0000313" key="7">
    <source>
        <dbReference type="Proteomes" id="UP000481153"/>
    </source>
</evidence>
<organism evidence="6 7">
    <name type="scientific">Aphanomyces euteiches</name>
    <dbReference type="NCBI Taxonomy" id="100861"/>
    <lineage>
        <taxon>Eukaryota</taxon>
        <taxon>Sar</taxon>
        <taxon>Stramenopiles</taxon>
        <taxon>Oomycota</taxon>
        <taxon>Saprolegniomycetes</taxon>
        <taxon>Saprolegniales</taxon>
        <taxon>Verrucalvaceae</taxon>
        <taxon>Aphanomyces</taxon>
    </lineage>
</organism>
<dbReference type="InterPro" id="IPR050087">
    <property type="entry name" value="AON_synthase_class-II"/>
</dbReference>
<dbReference type="InterPro" id="IPR015421">
    <property type="entry name" value="PyrdxlP-dep_Trfase_major"/>
</dbReference>
<accession>A0A6G0XH58</accession>
<dbReference type="PANTHER" id="PTHR13693">
    <property type="entry name" value="CLASS II AMINOTRANSFERASE/8-AMINO-7-OXONONANOATE SYNTHASE"/>
    <property type="match status" value="1"/>
</dbReference>
<dbReference type="Gene3D" id="3.90.1150.10">
    <property type="entry name" value="Aspartate Aminotransferase, domain 1"/>
    <property type="match status" value="1"/>
</dbReference>
<dbReference type="InterPro" id="IPR015422">
    <property type="entry name" value="PyrdxlP-dep_Trfase_small"/>
</dbReference>
<dbReference type="VEuPathDB" id="FungiDB:AeMF1_009770"/>
<keyword evidence="7" id="KW-1185">Reference proteome</keyword>
<dbReference type="EMBL" id="VJMJ01000063">
    <property type="protein sequence ID" value="KAF0739642.1"/>
    <property type="molecule type" value="Genomic_DNA"/>
</dbReference>
<dbReference type="AlphaFoldDB" id="A0A6G0XH58"/>
<name>A0A6G0XH58_9STRA</name>
<evidence type="ECO:0000313" key="6">
    <source>
        <dbReference type="EMBL" id="KAF0739642.1"/>
    </source>
</evidence>
<comment type="similarity">
    <text evidence="2">Belongs to the class-II pyridoxal-phosphate-dependent aminotransferase family. BioF subfamily.</text>
</comment>
<comment type="caution">
    <text evidence="6">The sequence shown here is derived from an EMBL/GenBank/DDBJ whole genome shotgun (WGS) entry which is preliminary data.</text>
</comment>
<dbReference type="SUPFAM" id="SSF53383">
    <property type="entry name" value="PLP-dependent transferases"/>
    <property type="match status" value="1"/>
</dbReference>
<evidence type="ECO:0000256" key="4">
    <source>
        <dbReference type="ARBA" id="ARBA00022898"/>
    </source>
</evidence>
<keyword evidence="4" id="KW-0663">Pyridoxal phosphate</keyword>
<dbReference type="InterPro" id="IPR004839">
    <property type="entry name" value="Aminotransferase_I/II_large"/>
</dbReference>
<protein>
    <recommendedName>
        <fullName evidence="5">Aminotransferase class I/classII large domain-containing protein</fullName>
    </recommendedName>
</protein>
<gene>
    <name evidence="6" type="ORF">Ae201684_004816</name>
</gene>
<proteinExistence type="inferred from homology"/>
<dbReference type="GO" id="GO:0030170">
    <property type="term" value="F:pyridoxal phosphate binding"/>
    <property type="evidence" value="ECO:0007669"/>
    <property type="project" value="InterPro"/>
</dbReference>